<protein>
    <submittedName>
        <fullName evidence="1">Uncharacterized protein</fullName>
    </submittedName>
</protein>
<keyword evidence="2" id="KW-1185">Reference proteome</keyword>
<reference evidence="1" key="1">
    <citation type="submission" date="2021-03" db="EMBL/GenBank/DDBJ databases">
        <authorList>
            <consortium name="DOE Joint Genome Institute"/>
            <person name="Ahrendt S."/>
            <person name="Looney B.P."/>
            <person name="Miyauchi S."/>
            <person name="Morin E."/>
            <person name="Drula E."/>
            <person name="Courty P.E."/>
            <person name="Chicoki N."/>
            <person name="Fauchery L."/>
            <person name="Kohler A."/>
            <person name="Kuo A."/>
            <person name="Labutti K."/>
            <person name="Pangilinan J."/>
            <person name="Lipzen A."/>
            <person name="Riley R."/>
            <person name="Andreopoulos W."/>
            <person name="He G."/>
            <person name="Johnson J."/>
            <person name="Barry K.W."/>
            <person name="Grigoriev I.V."/>
            <person name="Nagy L."/>
            <person name="Hibbett D."/>
            <person name="Henrissat B."/>
            <person name="Matheny P.B."/>
            <person name="Labbe J."/>
            <person name="Martin F."/>
        </authorList>
    </citation>
    <scope>NUCLEOTIDE SEQUENCE</scope>
    <source>
        <strain evidence="1">HHB10654</strain>
    </source>
</reference>
<dbReference type="EMBL" id="MU277238">
    <property type="protein sequence ID" value="KAI0058213.1"/>
    <property type="molecule type" value="Genomic_DNA"/>
</dbReference>
<proteinExistence type="predicted"/>
<comment type="caution">
    <text evidence="1">The sequence shown here is derived from an EMBL/GenBank/DDBJ whole genome shotgun (WGS) entry which is preliminary data.</text>
</comment>
<reference evidence="1" key="2">
    <citation type="journal article" date="2022" name="New Phytol.">
        <title>Evolutionary transition to the ectomycorrhizal habit in the genomes of a hyperdiverse lineage of mushroom-forming fungi.</title>
        <authorList>
            <person name="Looney B."/>
            <person name="Miyauchi S."/>
            <person name="Morin E."/>
            <person name="Drula E."/>
            <person name="Courty P.E."/>
            <person name="Kohler A."/>
            <person name="Kuo A."/>
            <person name="LaButti K."/>
            <person name="Pangilinan J."/>
            <person name="Lipzen A."/>
            <person name="Riley R."/>
            <person name="Andreopoulos W."/>
            <person name="He G."/>
            <person name="Johnson J."/>
            <person name="Nolan M."/>
            <person name="Tritt A."/>
            <person name="Barry K.W."/>
            <person name="Grigoriev I.V."/>
            <person name="Nagy L.G."/>
            <person name="Hibbett D."/>
            <person name="Henrissat B."/>
            <person name="Matheny P.B."/>
            <person name="Labbe J."/>
            <person name="Martin F.M."/>
        </authorList>
    </citation>
    <scope>NUCLEOTIDE SEQUENCE</scope>
    <source>
        <strain evidence="1">HHB10654</strain>
    </source>
</reference>
<gene>
    <name evidence="1" type="ORF">BV25DRAFT_1919577</name>
</gene>
<dbReference type="Proteomes" id="UP000814140">
    <property type="component" value="Unassembled WGS sequence"/>
</dbReference>
<name>A0ACB8SP06_9AGAM</name>
<evidence type="ECO:0000313" key="1">
    <source>
        <dbReference type="EMBL" id="KAI0058213.1"/>
    </source>
</evidence>
<accession>A0ACB8SP06</accession>
<sequence>MSTSPTERSEPLNLVSLVLQSKKALQQGEALCSRANQVSHTSAQDAFEVLALDAKIQWISEAVIEQLKLAASVAKSIEERRTKLEKETQAWDTARAQHSVTLDGILESLGAQLVPPDFHENASDDNIFGIQSSDEEDAPPEPATSPDKSPALTIRHSNGNGQFAKEKPGKLDRTKWKTLRDFVDERAIEDALEAIEGERTALDDSLASTATYPVTLQETLMAIRESLPPSSPAVNIETVLTEQEDVSTTMAAQLESLASHYDQMEGALKDIEGGEQFDEDDLQEMVRDTEELPAIISELEDACTSIERSHESLVEAKRVAREYLAKHHTTLDDLEELGEIMSEMLQRQQEVEAQCADRLEGLHENLLSIDHLSQQFTSFRLSFSKLLVEMARRRQYKEAAENIVRGMMAQLEAMSEEERQVRQDFNVEHGAHLPSDICIYIENPPTRWEVVPFDGDTLEILPEVQNDLLEQAQDAIAREDGHGPGNESL</sequence>
<evidence type="ECO:0000313" key="2">
    <source>
        <dbReference type="Proteomes" id="UP000814140"/>
    </source>
</evidence>
<organism evidence="1 2">
    <name type="scientific">Artomyces pyxidatus</name>
    <dbReference type="NCBI Taxonomy" id="48021"/>
    <lineage>
        <taxon>Eukaryota</taxon>
        <taxon>Fungi</taxon>
        <taxon>Dikarya</taxon>
        <taxon>Basidiomycota</taxon>
        <taxon>Agaricomycotina</taxon>
        <taxon>Agaricomycetes</taxon>
        <taxon>Russulales</taxon>
        <taxon>Auriscalpiaceae</taxon>
        <taxon>Artomyces</taxon>
    </lineage>
</organism>